<feature type="region of interest" description="Disordered" evidence="1">
    <location>
        <begin position="1"/>
        <end position="20"/>
    </location>
</feature>
<evidence type="ECO:0000256" key="1">
    <source>
        <dbReference type="SAM" id="MobiDB-lite"/>
    </source>
</evidence>
<accession>A8S040</accession>
<evidence type="ECO:0000313" key="3">
    <source>
        <dbReference type="Proteomes" id="UP000005396"/>
    </source>
</evidence>
<reference evidence="2 3" key="2">
    <citation type="submission" date="2007-09" db="EMBL/GenBank/DDBJ databases">
        <title>Draft genome sequence of Clostridium bolteae (ATCC BAA-613).</title>
        <authorList>
            <person name="Sudarsanam P."/>
            <person name="Ley R."/>
            <person name="Guruge J."/>
            <person name="Turnbaugh P.J."/>
            <person name="Mahowald M."/>
            <person name="Liep D."/>
            <person name="Gordon J."/>
        </authorList>
    </citation>
    <scope>NUCLEOTIDE SEQUENCE [LARGE SCALE GENOMIC DNA]</scope>
    <source>
        <strain evidence="3">ATCC BAA-613 / DSM 15670 / CCUG 46953 / JCM 12243 / WAL 16351</strain>
    </source>
</reference>
<dbReference type="Proteomes" id="UP000005396">
    <property type="component" value="Unassembled WGS sequence"/>
</dbReference>
<name>A8S040_ENTBW</name>
<gene>
    <name evidence="2" type="ORF">CLOBOL_05573</name>
</gene>
<dbReference type="AlphaFoldDB" id="A8S040"/>
<protein>
    <submittedName>
        <fullName evidence="2">Uncharacterized protein</fullName>
    </submittedName>
</protein>
<comment type="caution">
    <text evidence="2">The sequence shown here is derived from an EMBL/GenBank/DDBJ whole genome shotgun (WGS) entry which is preliminary data.</text>
</comment>
<reference evidence="2 3" key="1">
    <citation type="submission" date="2007-08" db="EMBL/GenBank/DDBJ databases">
        <authorList>
            <person name="Fulton L."/>
            <person name="Clifton S."/>
            <person name="Fulton B."/>
            <person name="Xu J."/>
            <person name="Minx P."/>
            <person name="Pepin K.H."/>
            <person name="Johnson M."/>
            <person name="Thiruvilangam P."/>
            <person name="Bhonagiri V."/>
            <person name="Nash W.E."/>
            <person name="Mardis E.R."/>
            <person name="Wilson R.K."/>
        </authorList>
    </citation>
    <scope>NUCLEOTIDE SEQUENCE [LARGE SCALE GENOMIC DNA]</scope>
    <source>
        <strain evidence="3">ATCC BAA-613 / DSM 15670 / CCUG 46953 / JCM 12243 / WAL 16351</strain>
    </source>
</reference>
<dbReference type="HOGENOM" id="CLU_2394529_0_0_9"/>
<organism evidence="2 3">
    <name type="scientific">Enterocloster bolteae (strain ATCC BAA-613 / DSM 15670 / CCUG 46953 / JCM 12243 / WAL 16351)</name>
    <name type="common">Clostridium bolteae</name>
    <dbReference type="NCBI Taxonomy" id="411902"/>
    <lineage>
        <taxon>Bacteria</taxon>
        <taxon>Bacillati</taxon>
        <taxon>Bacillota</taxon>
        <taxon>Clostridia</taxon>
        <taxon>Lachnospirales</taxon>
        <taxon>Lachnospiraceae</taxon>
        <taxon>Enterocloster</taxon>
    </lineage>
</organism>
<dbReference type="PaxDb" id="411902-CLOBOL_05573"/>
<evidence type="ECO:0000313" key="2">
    <source>
        <dbReference type="EMBL" id="EDP14181.1"/>
    </source>
</evidence>
<sequence length="93" mass="10697">MAQLHIAEADKDTVGHSAVPHPRICKRAKPDLIKIRLHIQQQPAAGYKIHLQNMVGQRCDRCEIPSVQVRALLSAKIKIHRTNIVRWILWDNH</sequence>
<dbReference type="EMBL" id="ABCC02000041">
    <property type="protein sequence ID" value="EDP14181.1"/>
    <property type="molecule type" value="Genomic_DNA"/>
</dbReference>
<proteinExistence type="predicted"/>